<reference evidence="1" key="2">
    <citation type="submission" date="2020-07" db="EMBL/GenBank/DDBJ databases">
        <authorList>
            <person name="Vera ALvarez R."/>
            <person name="Arias-Moreno D.M."/>
            <person name="Jimenez-Jacinto V."/>
            <person name="Jimenez-Bremont J.F."/>
            <person name="Swaminathan K."/>
            <person name="Moose S.P."/>
            <person name="Guerrero-Gonzalez M.L."/>
            <person name="Marino-Ramirez L."/>
            <person name="Landsman D."/>
            <person name="Rodriguez-Kessler M."/>
            <person name="Delgado-Sanchez P."/>
        </authorList>
    </citation>
    <scope>NUCLEOTIDE SEQUENCE</scope>
    <source>
        <tissue evidence="1">Cladode</tissue>
    </source>
</reference>
<name>A0A7C9DDV0_OPUST</name>
<dbReference type="AlphaFoldDB" id="A0A7C9DDV0"/>
<evidence type="ECO:0000313" key="1">
    <source>
        <dbReference type="EMBL" id="MBA4640800.1"/>
    </source>
</evidence>
<sequence length="153" mass="17156">MCGRHTQGHHVKIAGFPFHWYWASFGFEDLGAVFGEVNIVYSMKSRANCSGKGKVKINLHVAISNLSSCYFLWALGRPCYPRMHASSNKNVRTAAHTTRIKFLAGNRNCANHILCNFFLVALLGTTSSKRLHTFCSPETLLWISIGVLSYIFL</sequence>
<reference evidence="1" key="1">
    <citation type="journal article" date="2013" name="J. Plant Res.">
        <title>Effect of fungi and light on seed germination of three Opuntia species from semiarid lands of central Mexico.</title>
        <authorList>
            <person name="Delgado-Sanchez P."/>
            <person name="Jimenez-Bremont J.F."/>
            <person name="Guerrero-Gonzalez Mde L."/>
            <person name="Flores J."/>
        </authorList>
    </citation>
    <scope>NUCLEOTIDE SEQUENCE</scope>
    <source>
        <tissue evidence="1">Cladode</tissue>
    </source>
</reference>
<accession>A0A7C9DDV0</accession>
<proteinExistence type="predicted"/>
<dbReference type="EMBL" id="GISG01121176">
    <property type="protein sequence ID" value="MBA4640800.1"/>
    <property type="molecule type" value="Transcribed_RNA"/>
</dbReference>
<protein>
    <submittedName>
        <fullName evidence="1">Uncharacterized protein</fullName>
    </submittedName>
</protein>
<organism evidence="1">
    <name type="scientific">Opuntia streptacantha</name>
    <name type="common">Prickly pear cactus</name>
    <name type="synonym">Opuntia cardona</name>
    <dbReference type="NCBI Taxonomy" id="393608"/>
    <lineage>
        <taxon>Eukaryota</taxon>
        <taxon>Viridiplantae</taxon>
        <taxon>Streptophyta</taxon>
        <taxon>Embryophyta</taxon>
        <taxon>Tracheophyta</taxon>
        <taxon>Spermatophyta</taxon>
        <taxon>Magnoliopsida</taxon>
        <taxon>eudicotyledons</taxon>
        <taxon>Gunneridae</taxon>
        <taxon>Pentapetalae</taxon>
        <taxon>Caryophyllales</taxon>
        <taxon>Cactineae</taxon>
        <taxon>Cactaceae</taxon>
        <taxon>Opuntioideae</taxon>
        <taxon>Opuntia</taxon>
    </lineage>
</organism>